<dbReference type="PANTHER" id="PTHR46072:SF4">
    <property type="entry name" value="AMIDASE C550.07-RELATED"/>
    <property type="match status" value="1"/>
</dbReference>
<dbReference type="PANTHER" id="PTHR46072">
    <property type="entry name" value="AMIDASE-RELATED-RELATED"/>
    <property type="match status" value="1"/>
</dbReference>
<dbReference type="AlphaFoldDB" id="A0A430L1Q1"/>
<comment type="catalytic activity">
    <reaction evidence="1">
        <text>a monocarboxylic acid amide + H2O = a monocarboxylate + NH4(+)</text>
        <dbReference type="Rhea" id="RHEA:12020"/>
        <dbReference type="ChEBI" id="CHEBI:15377"/>
        <dbReference type="ChEBI" id="CHEBI:28938"/>
        <dbReference type="ChEBI" id="CHEBI:35757"/>
        <dbReference type="ChEBI" id="CHEBI:83628"/>
        <dbReference type="EC" id="3.5.1.4"/>
    </reaction>
</comment>
<dbReference type="InterPro" id="IPR020556">
    <property type="entry name" value="Amidase_CS"/>
</dbReference>
<dbReference type="PROSITE" id="PS00571">
    <property type="entry name" value="AMIDASES"/>
    <property type="match status" value="1"/>
</dbReference>
<dbReference type="EMBL" id="MIKF01000553">
    <property type="protein sequence ID" value="RTE69600.1"/>
    <property type="molecule type" value="Genomic_DNA"/>
</dbReference>
<evidence type="ECO:0000259" key="6">
    <source>
        <dbReference type="Pfam" id="PF01425"/>
    </source>
</evidence>
<dbReference type="GO" id="GO:0004040">
    <property type="term" value="F:amidase activity"/>
    <property type="evidence" value="ECO:0007669"/>
    <property type="project" value="UniProtKB-EC"/>
</dbReference>
<dbReference type="InterPro" id="IPR023631">
    <property type="entry name" value="Amidase_dom"/>
</dbReference>
<dbReference type="PIRSF" id="PIRSF001221">
    <property type="entry name" value="Amidase_fungi"/>
    <property type="match status" value="1"/>
</dbReference>
<feature type="active site" description="Charge relay system" evidence="5">
    <location>
        <position position="207"/>
    </location>
</feature>
<protein>
    <recommendedName>
        <fullName evidence="3">amidase</fullName>
        <ecNumber evidence="3">3.5.1.4</ecNumber>
    </recommendedName>
</protein>
<keyword evidence="8" id="KW-1185">Reference proteome</keyword>
<evidence type="ECO:0000256" key="4">
    <source>
        <dbReference type="ARBA" id="ARBA00022801"/>
    </source>
</evidence>
<dbReference type="InterPro" id="IPR036928">
    <property type="entry name" value="AS_sf"/>
</dbReference>
<feature type="active site" description="Charge relay system" evidence="5">
    <location>
        <position position="131"/>
    </location>
</feature>
<evidence type="ECO:0000256" key="1">
    <source>
        <dbReference type="ARBA" id="ARBA00001311"/>
    </source>
</evidence>
<feature type="domain" description="Amidase" evidence="6">
    <location>
        <begin position="79"/>
        <end position="528"/>
    </location>
</feature>
<evidence type="ECO:0000313" key="7">
    <source>
        <dbReference type="EMBL" id="RTE69600.1"/>
    </source>
</evidence>
<evidence type="ECO:0000256" key="2">
    <source>
        <dbReference type="ARBA" id="ARBA00009199"/>
    </source>
</evidence>
<dbReference type="Proteomes" id="UP000287124">
    <property type="component" value="Unassembled WGS sequence"/>
</dbReference>
<comment type="similarity">
    <text evidence="2">Belongs to the amidase family.</text>
</comment>
<keyword evidence="4" id="KW-0378">Hydrolase</keyword>
<gene>
    <name evidence="7" type="ORF">BHE90_016013</name>
</gene>
<dbReference type="Pfam" id="PF01425">
    <property type="entry name" value="Amidase"/>
    <property type="match status" value="1"/>
</dbReference>
<evidence type="ECO:0000313" key="8">
    <source>
        <dbReference type="Proteomes" id="UP000287124"/>
    </source>
</evidence>
<feature type="active site" description="Acyl-ester intermediate" evidence="5">
    <location>
        <position position="231"/>
    </location>
</feature>
<accession>A0A430L1Q1</accession>
<name>A0A430L1Q1_9HYPO</name>
<evidence type="ECO:0000256" key="5">
    <source>
        <dbReference type="PIRSR" id="PIRSR001221-1"/>
    </source>
</evidence>
<evidence type="ECO:0000256" key="3">
    <source>
        <dbReference type="ARBA" id="ARBA00012922"/>
    </source>
</evidence>
<dbReference type="SUPFAM" id="SSF75304">
    <property type="entry name" value="Amidase signature (AS) enzymes"/>
    <property type="match status" value="1"/>
</dbReference>
<organism evidence="7 8">
    <name type="scientific">Fusarium euwallaceae</name>
    <dbReference type="NCBI Taxonomy" id="1147111"/>
    <lineage>
        <taxon>Eukaryota</taxon>
        <taxon>Fungi</taxon>
        <taxon>Dikarya</taxon>
        <taxon>Ascomycota</taxon>
        <taxon>Pezizomycotina</taxon>
        <taxon>Sordariomycetes</taxon>
        <taxon>Hypocreomycetidae</taxon>
        <taxon>Hypocreales</taxon>
        <taxon>Nectriaceae</taxon>
        <taxon>Fusarium</taxon>
        <taxon>Fusarium solani species complex</taxon>
    </lineage>
</organism>
<dbReference type="Gene3D" id="3.90.1300.10">
    <property type="entry name" value="Amidase signature (AS) domain"/>
    <property type="match status" value="1"/>
</dbReference>
<comment type="caution">
    <text evidence="7">The sequence shown here is derived from an EMBL/GenBank/DDBJ whole genome shotgun (WGS) entry which is preliminary data.</text>
</comment>
<proteinExistence type="inferred from homology"/>
<dbReference type="EC" id="3.5.1.4" evidence="3"/>
<sequence>MTVANHSAWQAKIRETLQYRQDTLDKVEPPLESLPSPLPLSSLTLPGAVLTPREISITELHTVPELLRKLASRAFTAEEVTRAFLRRSAIAQHATNCLTELLWDDAIERAKYLDSLPSLQGPLHGLPISTKENQGMRGQGKTCNSGYVAWIGSPCQPSPLHDMLWDAGCVFIARTTVPQTVMHLETSNNIYGRTVNPANRNHTCGGSSGGEGALLGMRGSLLGLGGDIGGSIRCPAAFNGVYGYKPTTSRFPGANSKAHMDGMESVLGVNGPLSTDRQGIEILMQTLLDARPWRIDPFVYPQPWVQHRFDRPLKVAVLWSDNIVLPHPPVLRALREVAAACKSAGMKVVNWDPLDHARAWDIVSALYFPDGGQDILNLLEQGDESPLPLTKFIINEQASVKNHSQKTLWELCKRREEFRAAYAHYWSKTDSGDGNEVDVILSPAYAGAAPPHDCARYWGYLAVWNLLDYPAITFPVTKVSAQDNKDDGYVPKNEQDRYNHDLYDKEKYLGLPVGLQLIARRNMDERLLAALALVEDAMEKPTKAHI</sequence>
<reference evidence="7 8" key="1">
    <citation type="submission" date="2017-06" db="EMBL/GenBank/DDBJ databases">
        <title>Comparative genomic analysis of Ambrosia Fusariam Clade fungi.</title>
        <authorList>
            <person name="Stajich J.E."/>
            <person name="Carrillo J."/>
            <person name="Kijimoto T."/>
            <person name="Eskalen A."/>
            <person name="O'Donnell K."/>
            <person name="Kasson M."/>
        </authorList>
    </citation>
    <scope>NUCLEOTIDE SEQUENCE [LARGE SCALE GENOMIC DNA]</scope>
    <source>
        <strain evidence="7 8">UCR1854</strain>
    </source>
</reference>